<sequence length="167" mass="18413">MAKAEKAKFIKAPQDLRQKAVNFHTGVDLTLTDEVRSRIEAVITESADAFSKDVLDKLREMRVQVKAAEDDALSRIFILTTISELAFDIKGMGGTFGYPLLSHLAKSLKDFITELALPNEAQLEVISIHVDAMYVVLAQGVRGTSDKLQKDLLDNLSIAVSKVRDPV</sequence>
<evidence type="ECO:0000256" key="2">
    <source>
        <dbReference type="PROSITE-ProRule" id="PRU00110"/>
    </source>
</evidence>
<keyword evidence="5" id="KW-1185">Reference proteome</keyword>
<keyword evidence="1" id="KW-0902">Two-component regulatory system</keyword>
<dbReference type="SUPFAM" id="SSF47226">
    <property type="entry name" value="Histidine-containing phosphotransfer domain, HPT domain"/>
    <property type="match status" value="1"/>
</dbReference>
<dbReference type="OrthoDB" id="9786548at2"/>
<dbReference type="RefSeq" id="WP_144257882.1">
    <property type="nucleotide sequence ID" value="NZ_CP041636.1"/>
</dbReference>
<dbReference type="AlphaFoldDB" id="A0A516H567"/>
<dbReference type="InterPro" id="IPR008207">
    <property type="entry name" value="Sig_transdc_His_kin_Hpt_dom"/>
</dbReference>
<organism evidence="4 5">
    <name type="scientific">Ferrovibrio terrae</name>
    <dbReference type="NCBI Taxonomy" id="2594003"/>
    <lineage>
        <taxon>Bacteria</taxon>
        <taxon>Pseudomonadati</taxon>
        <taxon>Pseudomonadota</taxon>
        <taxon>Alphaproteobacteria</taxon>
        <taxon>Rhodospirillales</taxon>
        <taxon>Rhodospirillaceae</taxon>
        <taxon>Ferrovibrio</taxon>
    </lineage>
</organism>
<reference evidence="4 5" key="1">
    <citation type="submission" date="2019-07" db="EMBL/GenBank/DDBJ databases">
        <title>Genome sequencing for Ferrovibrio sp. K5.</title>
        <authorList>
            <person name="Park S.-J."/>
        </authorList>
    </citation>
    <scope>NUCLEOTIDE SEQUENCE [LARGE SCALE GENOMIC DNA]</scope>
    <source>
        <strain evidence="4 5">K5</strain>
    </source>
</reference>
<dbReference type="Proteomes" id="UP000317496">
    <property type="component" value="Chromosome"/>
</dbReference>
<name>A0A516H567_9PROT</name>
<dbReference type="GO" id="GO:0004672">
    <property type="term" value="F:protein kinase activity"/>
    <property type="evidence" value="ECO:0007669"/>
    <property type="project" value="UniProtKB-ARBA"/>
</dbReference>
<dbReference type="InterPro" id="IPR036641">
    <property type="entry name" value="HPT_dom_sf"/>
</dbReference>
<gene>
    <name evidence="4" type="ORF">FNB15_17130</name>
</gene>
<dbReference type="PROSITE" id="PS50894">
    <property type="entry name" value="HPT"/>
    <property type="match status" value="1"/>
</dbReference>
<evidence type="ECO:0000313" key="4">
    <source>
        <dbReference type="EMBL" id="QDO98885.1"/>
    </source>
</evidence>
<comment type="caution">
    <text evidence="2">Lacks conserved residue(s) required for the propagation of feature annotation.</text>
</comment>
<dbReference type="GO" id="GO:0000160">
    <property type="term" value="P:phosphorelay signal transduction system"/>
    <property type="evidence" value="ECO:0007669"/>
    <property type="project" value="UniProtKB-KW"/>
</dbReference>
<protein>
    <recommendedName>
        <fullName evidence="3">HPt domain-containing protein</fullName>
    </recommendedName>
</protein>
<proteinExistence type="predicted"/>
<accession>A0A516H567</accession>
<evidence type="ECO:0000256" key="1">
    <source>
        <dbReference type="ARBA" id="ARBA00023012"/>
    </source>
</evidence>
<feature type="domain" description="HPt" evidence="3">
    <location>
        <begin position="39"/>
        <end position="151"/>
    </location>
</feature>
<dbReference type="KEGG" id="fer:FNB15_17130"/>
<evidence type="ECO:0000313" key="5">
    <source>
        <dbReference type="Proteomes" id="UP000317496"/>
    </source>
</evidence>
<evidence type="ECO:0000259" key="3">
    <source>
        <dbReference type="PROSITE" id="PS50894"/>
    </source>
</evidence>
<dbReference type="EMBL" id="CP041636">
    <property type="protein sequence ID" value="QDO98885.1"/>
    <property type="molecule type" value="Genomic_DNA"/>
</dbReference>